<protein>
    <submittedName>
        <fullName evidence="2">Uncharacterized protein</fullName>
    </submittedName>
</protein>
<dbReference type="AlphaFoldDB" id="A0A1B7MPG7"/>
<gene>
    <name evidence="2" type="ORF">K503DRAFT_774477</name>
</gene>
<organism evidence="2 3">
    <name type="scientific">Rhizopogon vinicolor AM-OR11-026</name>
    <dbReference type="NCBI Taxonomy" id="1314800"/>
    <lineage>
        <taxon>Eukaryota</taxon>
        <taxon>Fungi</taxon>
        <taxon>Dikarya</taxon>
        <taxon>Basidiomycota</taxon>
        <taxon>Agaricomycotina</taxon>
        <taxon>Agaricomycetes</taxon>
        <taxon>Agaricomycetidae</taxon>
        <taxon>Boletales</taxon>
        <taxon>Suillineae</taxon>
        <taxon>Rhizopogonaceae</taxon>
        <taxon>Rhizopogon</taxon>
    </lineage>
</organism>
<dbReference type="Proteomes" id="UP000092154">
    <property type="component" value="Unassembled WGS sequence"/>
</dbReference>
<accession>A0A1B7MPG7</accession>
<reference evidence="2 3" key="1">
    <citation type="submission" date="2016-06" db="EMBL/GenBank/DDBJ databases">
        <title>Comparative genomics of the ectomycorrhizal sister species Rhizopogon vinicolor and Rhizopogon vesiculosus (Basidiomycota: Boletales) reveals a divergence of the mating type B locus.</title>
        <authorList>
            <consortium name="DOE Joint Genome Institute"/>
            <person name="Mujic A.B."/>
            <person name="Kuo A."/>
            <person name="Tritt A."/>
            <person name="Lipzen A."/>
            <person name="Chen C."/>
            <person name="Johnson J."/>
            <person name="Sharma A."/>
            <person name="Barry K."/>
            <person name="Grigoriev I.V."/>
            <person name="Spatafora J.W."/>
        </authorList>
    </citation>
    <scope>NUCLEOTIDE SEQUENCE [LARGE SCALE GENOMIC DNA]</scope>
    <source>
        <strain evidence="2 3">AM-OR11-026</strain>
    </source>
</reference>
<evidence type="ECO:0000313" key="2">
    <source>
        <dbReference type="EMBL" id="OAX34502.1"/>
    </source>
</evidence>
<keyword evidence="3" id="KW-1185">Reference proteome</keyword>
<evidence type="ECO:0000256" key="1">
    <source>
        <dbReference type="SAM" id="MobiDB-lite"/>
    </source>
</evidence>
<proteinExistence type="predicted"/>
<feature type="region of interest" description="Disordered" evidence="1">
    <location>
        <begin position="1"/>
        <end position="23"/>
    </location>
</feature>
<sequence length="54" mass="6125">MALHLSNVHQRLPPSRHSIQENSEDLLQGPHMVLDNGCLWSAQHLLLSIMLLVM</sequence>
<name>A0A1B7MPG7_9AGAM</name>
<evidence type="ECO:0000313" key="3">
    <source>
        <dbReference type="Proteomes" id="UP000092154"/>
    </source>
</evidence>
<dbReference type="InParanoid" id="A0A1B7MPG7"/>
<dbReference type="EMBL" id="KV448604">
    <property type="protein sequence ID" value="OAX34502.1"/>
    <property type="molecule type" value="Genomic_DNA"/>
</dbReference>